<sequence>MSLLKRSPTRRLTGSSFELTSDHRWRHGLLVVLAVLVVSVLAGAGWRYFEQRLAPLARLAQLEAENVRLRAEADAARIELEMERATRAELKRQVGELNEQVSQLTHQLEFFNSQAKSPR</sequence>
<feature type="transmembrane region" description="Helical" evidence="2">
    <location>
        <begin position="29"/>
        <end position="49"/>
    </location>
</feature>
<dbReference type="RefSeq" id="WP_187717613.1">
    <property type="nucleotide sequence ID" value="NZ_JACTAH010000001.1"/>
</dbReference>
<organism evidence="3 4">
    <name type="scientific">Thauera sedimentorum</name>
    <dbReference type="NCBI Taxonomy" id="2767595"/>
    <lineage>
        <taxon>Bacteria</taxon>
        <taxon>Pseudomonadati</taxon>
        <taxon>Pseudomonadota</taxon>
        <taxon>Betaproteobacteria</taxon>
        <taxon>Rhodocyclales</taxon>
        <taxon>Zoogloeaceae</taxon>
        <taxon>Thauera</taxon>
    </lineage>
</organism>
<name>A0ABR9BCB2_9RHOO</name>
<keyword evidence="2" id="KW-0812">Transmembrane</keyword>
<keyword evidence="1" id="KW-0175">Coiled coil</keyword>
<evidence type="ECO:0000256" key="2">
    <source>
        <dbReference type="SAM" id="Phobius"/>
    </source>
</evidence>
<gene>
    <name evidence="3" type="ORF">IFO67_08230</name>
</gene>
<keyword evidence="4" id="KW-1185">Reference proteome</keyword>
<keyword evidence="2" id="KW-1133">Transmembrane helix</keyword>
<evidence type="ECO:0000313" key="4">
    <source>
        <dbReference type="Proteomes" id="UP000603602"/>
    </source>
</evidence>
<evidence type="ECO:0000256" key="1">
    <source>
        <dbReference type="SAM" id="Coils"/>
    </source>
</evidence>
<dbReference type="Proteomes" id="UP000603602">
    <property type="component" value="Unassembled WGS sequence"/>
</dbReference>
<accession>A0ABR9BCB2</accession>
<comment type="caution">
    <text evidence="3">The sequence shown here is derived from an EMBL/GenBank/DDBJ whole genome shotgun (WGS) entry which is preliminary data.</text>
</comment>
<keyword evidence="2" id="KW-0472">Membrane</keyword>
<evidence type="ECO:0000313" key="3">
    <source>
        <dbReference type="EMBL" id="MBD8502866.1"/>
    </source>
</evidence>
<feature type="coiled-coil region" evidence="1">
    <location>
        <begin position="59"/>
        <end position="114"/>
    </location>
</feature>
<reference evidence="4" key="1">
    <citation type="submission" date="2023-07" db="EMBL/GenBank/DDBJ databases">
        <title>Thauera sp. CAU 1555 isolated from sand of Yaerae Beach.</title>
        <authorList>
            <person name="Kim W."/>
        </authorList>
    </citation>
    <scope>NUCLEOTIDE SEQUENCE [LARGE SCALE GENOMIC DNA]</scope>
    <source>
        <strain evidence="4">CAU 1555</strain>
    </source>
</reference>
<proteinExistence type="predicted"/>
<protein>
    <submittedName>
        <fullName evidence="3">Uncharacterized protein</fullName>
    </submittedName>
</protein>
<dbReference type="EMBL" id="JACYTO010000001">
    <property type="protein sequence ID" value="MBD8502866.1"/>
    <property type="molecule type" value="Genomic_DNA"/>
</dbReference>